<sequence length="1201" mass="131840">MKGKTLHIILTAICLLAAVAAHGQSQRFFNLTVDDIEIDSMLPEFTYSIPLGKNYADSTYNLEIRYPEFIEMNSHDIELYNKVSGAPLPALPQITKRIVVDRKNGSMEFALTPIVERNGKKEFLVSFMIAITAKAKKSASKTRRLPSSVSTGAKASSANGSVSAASRYAAHSKLASGRWVKIRVPSDGIYQLTDAFIQRCGFSDPSKVRIFGYGGHLENETLNGDDLKKYDDVPEVATCTVGGRRLFYGRGPVSWASATATVRTQNPYSSYGYYFLSDIDGEALTVDSATFMSDEYVHDNDYHAIHEVDNYAWYQGGRKLFENDPIEAGSSRTYTFASPAGAKKAVAAMNVTAGTRSYFTVTINGKSGSLQSILPGQYDRGNERSLTQNIDSVCATDSITIACNSGGPLRLDYICMTYDQPRPVPSLTTTAFATPEYVYGITNQDHHADANADMIIIIPTSQKLLAQAQRLAAYHEQHDSMTVRIVPADELYNEFSSGTPDAGAYRRYLKMMYDRATDDKELPKHLLLFGDCLWDNRMLTTDTRGLNPDDYLLCYESENSYSLVYCYVDDGWFTLLDDGEGGSNTSITRTDKEDMGVGRFPVTTATDAKVLVDKVINYENNSNAGGWQNTIMFLGDDGNNNLHMTDANRAADQTSALYPGYVIKKVMWDAYKRVSTSTGNSYPDASEIIKKQQAAGALIIDYAGHGSETQISHEAVLRLKDFASFTNTNLPLWVTASCDIMPFDGTVENIGETAMLNSNGGSVAFFGTTRTVFAQDNTPLNIAFMKYVLSLKDGKPITLGEAQRLTKNQMITGREDLSQNKLQYSLLGDPAMSLNLPTQTVVIDSINGTSTTGETLAVLRAGSVCKVSGHIEKGGQTDNSFNGLLAITVRDTRELITCRLNSKEDTESAFKFYDRTKNIYNGNDSIRDGKFSLLFAVPRDINYSDGTGLMNLYAVNNSHTAIANGYTEQFLVNGSDTIANDSIGPSIYCYLNSPSFVNGDNVNTTPYFVANVSDKNGINAAGTGIGHNMELIIDGDMTKTYDLNDNFSFDFGSYTKGSTFYNIPELSEGRHQLLFRVWDILNNCNTARLDFNVVKGLSPQISNINVTNNPATTSTTFIVQHNFAGSNVDVIIDVFDMSGRLLWQNASSGVSTGNTFTVDWNLTTQSGGRLPTGVYLYRVRLSSGGSKRVSKAKKLIILNNN</sequence>
<evidence type="ECO:0000313" key="3">
    <source>
        <dbReference type="EMBL" id="GJG59692.1"/>
    </source>
</evidence>
<dbReference type="GO" id="GO:0008234">
    <property type="term" value="F:cysteine-type peptidase activity"/>
    <property type="evidence" value="ECO:0007669"/>
    <property type="project" value="InterPro"/>
</dbReference>
<reference evidence="3" key="1">
    <citation type="journal article" date="2022" name="Int. J. Syst. Evol. Microbiol.">
        <title>Prevotella lacticifex sp. nov., isolated from the rumen of cows.</title>
        <authorList>
            <person name="Shinkai T."/>
            <person name="Ikeyama N."/>
            <person name="Kumagai M."/>
            <person name="Ohmori H."/>
            <person name="Sakamoto M."/>
            <person name="Ohkuma M."/>
            <person name="Mitsumori M."/>
        </authorList>
    </citation>
    <scope>NUCLEOTIDE SEQUENCE</scope>
    <source>
        <strain evidence="3">R5076</strain>
    </source>
</reference>
<dbReference type="Proteomes" id="UP000825483">
    <property type="component" value="Unassembled WGS sequence"/>
</dbReference>
<protein>
    <recommendedName>
        <fullName evidence="2">Gingipain domain-containing protein</fullName>
    </recommendedName>
</protein>
<dbReference type="SUPFAM" id="SSF52129">
    <property type="entry name" value="Caspase-like"/>
    <property type="match status" value="1"/>
</dbReference>
<dbReference type="Pfam" id="PF01364">
    <property type="entry name" value="Peptidase_C25"/>
    <property type="match status" value="1"/>
</dbReference>
<dbReference type="InterPro" id="IPR026444">
    <property type="entry name" value="Secre_tail"/>
</dbReference>
<evidence type="ECO:0000259" key="2">
    <source>
        <dbReference type="Pfam" id="PF01364"/>
    </source>
</evidence>
<keyword evidence="1" id="KW-0732">Signal</keyword>
<proteinExistence type="predicted"/>
<dbReference type="NCBIfam" id="NF033707">
    <property type="entry name" value="T9SS_sortase"/>
    <property type="match status" value="1"/>
</dbReference>
<feature type="signal peptide" evidence="1">
    <location>
        <begin position="1"/>
        <end position="23"/>
    </location>
</feature>
<evidence type="ECO:0000313" key="4">
    <source>
        <dbReference type="Proteomes" id="UP000825483"/>
    </source>
</evidence>
<comment type="caution">
    <text evidence="3">The sequence shown here is derived from an EMBL/GenBank/DDBJ whole genome shotgun (WGS) entry which is preliminary data.</text>
</comment>
<dbReference type="Gene3D" id="2.60.40.4070">
    <property type="match status" value="1"/>
</dbReference>
<dbReference type="RefSeq" id="WP_223928632.1">
    <property type="nucleotide sequence ID" value="NZ_BPTU01000002.1"/>
</dbReference>
<name>A0A9R1CXE5_9BACT</name>
<organism evidence="3 4">
    <name type="scientific">Prevotella lacticifex</name>
    <dbReference type="NCBI Taxonomy" id="2854755"/>
    <lineage>
        <taxon>Bacteria</taxon>
        <taxon>Pseudomonadati</taxon>
        <taxon>Bacteroidota</taxon>
        <taxon>Bacteroidia</taxon>
        <taxon>Bacteroidales</taxon>
        <taxon>Prevotellaceae</taxon>
        <taxon>Prevotella</taxon>
    </lineage>
</organism>
<keyword evidence="4" id="KW-1185">Reference proteome</keyword>
<dbReference type="AlphaFoldDB" id="A0A9R1CXE5"/>
<dbReference type="CDD" id="cd02258">
    <property type="entry name" value="Peptidase_C25_N"/>
    <property type="match status" value="1"/>
</dbReference>
<feature type="domain" description="Gingipain" evidence="2">
    <location>
        <begin position="455"/>
        <end position="834"/>
    </location>
</feature>
<dbReference type="Gene3D" id="3.40.50.1460">
    <property type="match status" value="1"/>
</dbReference>
<dbReference type="EMBL" id="BPUB01000002">
    <property type="protein sequence ID" value="GJG59692.1"/>
    <property type="molecule type" value="Genomic_DNA"/>
</dbReference>
<accession>A0A9R1CXE5</accession>
<dbReference type="InterPro" id="IPR029030">
    <property type="entry name" value="Caspase-like_dom_sf"/>
</dbReference>
<feature type="chain" id="PRO_5040264658" description="Gingipain domain-containing protein" evidence="1">
    <location>
        <begin position="24"/>
        <end position="1201"/>
    </location>
</feature>
<dbReference type="GeneID" id="72466264"/>
<dbReference type="NCBIfam" id="TIGR04183">
    <property type="entry name" value="Por_Secre_tail"/>
    <property type="match status" value="1"/>
</dbReference>
<gene>
    <name evidence="3" type="ORF">PRLR5076_25430</name>
</gene>
<evidence type="ECO:0000256" key="1">
    <source>
        <dbReference type="SAM" id="SignalP"/>
    </source>
</evidence>
<dbReference type="InterPro" id="IPR001769">
    <property type="entry name" value="Gingipain"/>
</dbReference>
<dbReference type="GO" id="GO:0006508">
    <property type="term" value="P:proteolysis"/>
    <property type="evidence" value="ECO:0007669"/>
    <property type="project" value="InterPro"/>
</dbReference>